<protein>
    <submittedName>
        <fullName evidence="3">dCTP deaminase</fullName>
    </submittedName>
</protein>
<dbReference type="GO" id="GO:0015949">
    <property type="term" value="P:nucleobase-containing small molecule interconversion"/>
    <property type="evidence" value="ECO:0007669"/>
    <property type="project" value="TreeGrafter"/>
</dbReference>
<evidence type="ECO:0000313" key="4">
    <source>
        <dbReference type="Proteomes" id="UP000248706"/>
    </source>
</evidence>
<dbReference type="GO" id="GO:0008829">
    <property type="term" value="F:dCTP deaminase activity"/>
    <property type="evidence" value="ECO:0007669"/>
    <property type="project" value="InterPro"/>
</dbReference>
<dbReference type="EMBL" id="MCIF01000002">
    <property type="protein sequence ID" value="RAQ96378.1"/>
    <property type="molecule type" value="Genomic_DNA"/>
</dbReference>
<dbReference type="Gene3D" id="2.70.40.10">
    <property type="match status" value="1"/>
</dbReference>
<keyword evidence="2" id="KW-0546">Nucleotide metabolism</keyword>
<dbReference type="Proteomes" id="UP000248706">
    <property type="component" value="Unassembled WGS sequence"/>
</dbReference>
<dbReference type="RefSeq" id="WP_189361741.1">
    <property type="nucleotide sequence ID" value="NZ_MCIF01000002.1"/>
</dbReference>
<comment type="caution">
    <text evidence="3">The sequence shown here is derived from an EMBL/GenBank/DDBJ whole genome shotgun (WGS) entry which is preliminary data.</text>
</comment>
<keyword evidence="4" id="KW-1185">Reference proteome</keyword>
<proteinExistence type="predicted"/>
<evidence type="ECO:0000256" key="1">
    <source>
        <dbReference type="ARBA" id="ARBA00022801"/>
    </source>
</evidence>
<dbReference type="GO" id="GO:0006229">
    <property type="term" value="P:dUTP biosynthetic process"/>
    <property type="evidence" value="ECO:0007669"/>
    <property type="project" value="InterPro"/>
</dbReference>
<dbReference type="NCBIfam" id="TIGR02274">
    <property type="entry name" value="dCTP_deam"/>
    <property type="match status" value="1"/>
</dbReference>
<name>A0A328VF10_9CHLR</name>
<dbReference type="CDD" id="cd07557">
    <property type="entry name" value="trimeric_dUTPase"/>
    <property type="match status" value="1"/>
</dbReference>
<dbReference type="InterPro" id="IPR033704">
    <property type="entry name" value="dUTPase_trimeric"/>
</dbReference>
<accession>A0A328VF10</accession>
<dbReference type="AlphaFoldDB" id="A0A328VF10"/>
<sequence length="174" mass="19324">MILSDRDLKALLAAGLLVVEPWEERQLGPTSIDLRLGARLVKYRGERLELGKAPPASEEIIIDPHHGYELRPGEFILGCTLERVRIPNGYQGFIETKGDVARAGLQVHNGDGHVDPGSDHVLTLEITNLNSIPVVLYPGLFICQLFIHQLSSLCLREYRGKYFGQQGPTVYQPA</sequence>
<dbReference type="PANTHER" id="PTHR42680">
    <property type="entry name" value="DCTP DEAMINASE"/>
    <property type="match status" value="1"/>
</dbReference>
<dbReference type="InterPro" id="IPR011962">
    <property type="entry name" value="dCTP_deaminase"/>
</dbReference>
<reference evidence="3 4" key="1">
    <citation type="submission" date="2016-08" db="EMBL/GenBank/DDBJ databases">
        <title>Analysis of Carbohydrate Active Enzymes in Thermogemmatispora T81 Reveals Carbohydrate Degradation Ability.</title>
        <authorList>
            <person name="Tomazini A."/>
            <person name="Lal S."/>
            <person name="Stott M."/>
            <person name="Henrissat B."/>
            <person name="Polikarpov I."/>
            <person name="Sparling R."/>
            <person name="Levin D.B."/>
        </authorList>
    </citation>
    <scope>NUCLEOTIDE SEQUENCE [LARGE SCALE GENOMIC DNA]</scope>
    <source>
        <strain evidence="3 4">T81</strain>
    </source>
</reference>
<dbReference type="SUPFAM" id="SSF51283">
    <property type="entry name" value="dUTPase-like"/>
    <property type="match status" value="1"/>
</dbReference>
<dbReference type="Pfam" id="PF22769">
    <property type="entry name" value="DCD"/>
    <property type="match status" value="1"/>
</dbReference>
<evidence type="ECO:0000313" key="3">
    <source>
        <dbReference type="EMBL" id="RAQ96378.1"/>
    </source>
</evidence>
<evidence type="ECO:0000256" key="2">
    <source>
        <dbReference type="ARBA" id="ARBA00023080"/>
    </source>
</evidence>
<gene>
    <name evidence="3" type="ORF">A4R35_12600</name>
</gene>
<organism evidence="3 4">
    <name type="scientific">Thermogemmatispora tikiterensis</name>
    <dbReference type="NCBI Taxonomy" id="1825093"/>
    <lineage>
        <taxon>Bacteria</taxon>
        <taxon>Bacillati</taxon>
        <taxon>Chloroflexota</taxon>
        <taxon>Ktedonobacteria</taxon>
        <taxon>Thermogemmatisporales</taxon>
        <taxon>Thermogemmatisporaceae</taxon>
        <taxon>Thermogemmatispora</taxon>
    </lineage>
</organism>
<dbReference type="InterPro" id="IPR036157">
    <property type="entry name" value="dUTPase-like_sf"/>
</dbReference>
<dbReference type="PANTHER" id="PTHR42680:SF3">
    <property type="entry name" value="DCTP DEAMINASE"/>
    <property type="match status" value="1"/>
</dbReference>
<keyword evidence="1" id="KW-0378">Hydrolase</keyword>